<evidence type="ECO:0000313" key="3">
    <source>
        <dbReference type="Proteomes" id="UP000548476"/>
    </source>
</evidence>
<keyword evidence="1" id="KW-1133">Transmembrane helix</keyword>
<keyword evidence="1" id="KW-0812">Transmembrane</keyword>
<feature type="transmembrane region" description="Helical" evidence="1">
    <location>
        <begin position="12"/>
        <end position="33"/>
    </location>
</feature>
<dbReference type="RefSeq" id="WP_184789059.1">
    <property type="nucleotide sequence ID" value="NZ_BONT01000046.1"/>
</dbReference>
<name>A0A841FR15_9ACTN</name>
<accession>A0A841FR15</accession>
<feature type="transmembrane region" description="Helical" evidence="1">
    <location>
        <begin position="87"/>
        <end position="108"/>
    </location>
</feature>
<dbReference type="InterPro" id="IPR021354">
    <property type="entry name" value="DUF2975"/>
</dbReference>
<organism evidence="2 3">
    <name type="scientific">Phytomonospora endophytica</name>
    <dbReference type="NCBI Taxonomy" id="714109"/>
    <lineage>
        <taxon>Bacteria</taxon>
        <taxon>Bacillati</taxon>
        <taxon>Actinomycetota</taxon>
        <taxon>Actinomycetes</taxon>
        <taxon>Micromonosporales</taxon>
        <taxon>Micromonosporaceae</taxon>
        <taxon>Phytomonospora</taxon>
    </lineage>
</organism>
<sequence length="166" mass="17356">MGKLAVLALRAVILGLVAGTVFVQAVLVPIMIFDHDVNDPPLSQRLPIIVIIALGTVTAEVILFCVWKLVTMVKRGTVFSPAAFRHVDIVIGAFVFAALLTFGFGAALAPLGDETTPPAFVLLIGVAGLGVLGVALIVFVLRLLLAQAIARDAQAAHLEAELGEVI</sequence>
<dbReference type="EMBL" id="JACHGT010000008">
    <property type="protein sequence ID" value="MBB6036228.1"/>
    <property type="molecule type" value="Genomic_DNA"/>
</dbReference>
<feature type="transmembrane region" description="Helical" evidence="1">
    <location>
        <begin position="120"/>
        <end position="145"/>
    </location>
</feature>
<dbReference type="AlphaFoldDB" id="A0A841FR15"/>
<gene>
    <name evidence="2" type="ORF">HNR73_004096</name>
</gene>
<evidence type="ECO:0000313" key="2">
    <source>
        <dbReference type="EMBL" id="MBB6036228.1"/>
    </source>
</evidence>
<dbReference type="Proteomes" id="UP000548476">
    <property type="component" value="Unassembled WGS sequence"/>
</dbReference>
<evidence type="ECO:0000256" key="1">
    <source>
        <dbReference type="SAM" id="Phobius"/>
    </source>
</evidence>
<comment type="caution">
    <text evidence="2">The sequence shown here is derived from an EMBL/GenBank/DDBJ whole genome shotgun (WGS) entry which is preliminary data.</text>
</comment>
<dbReference type="Pfam" id="PF11188">
    <property type="entry name" value="DUF2975"/>
    <property type="match status" value="1"/>
</dbReference>
<keyword evidence="1" id="KW-0472">Membrane</keyword>
<proteinExistence type="predicted"/>
<evidence type="ECO:0008006" key="4">
    <source>
        <dbReference type="Google" id="ProtNLM"/>
    </source>
</evidence>
<protein>
    <recommendedName>
        <fullName evidence="4">ABC transporter</fullName>
    </recommendedName>
</protein>
<keyword evidence="3" id="KW-1185">Reference proteome</keyword>
<feature type="transmembrane region" description="Helical" evidence="1">
    <location>
        <begin position="45"/>
        <end position="67"/>
    </location>
</feature>
<reference evidence="2 3" key="1">
    <citation type="submission" date="2020-08" db="EMBL/GenBank/DDBJ databases">
        <title>Genomic Encyclopedia of Type Strains, Phase IV (KMG-IV): sequencing the most valuable type-strain genomes for metagenomic binning, comparative biology and taxonomic classification.</title>
        <authorList>
            <person name="Goeker M."/>
        </authorList>
    </citation>
    <scope>NUCLEOTIDE SEQUENCE [LARGE SCALE GENOMIC DNA]</scope>
    <source>
        <strain evidence="2 3">YIM 65646</strain>
    </source>
</reference>